<evidence type="ECO:0000256" key="15">
    <source>
        <dbReference type="ARBA" id="ARBA00023136"/>
    </source>
</evidence>
<feature type="compositionally biased region" description="Basic and acidic residues" evidence="24">
    <location>
        <begin position="557"/>
        <end position="569"/>
    </location>
</feature>
<proteinExistence type="inferred from homology"/>
<dbReference type="FunFam" id="4.10.1060.10:FF:000004">
    <property type="entry name" value="Zinc finger Ran-binding domain-containing protein 2"/>
    <property type="match status" value="1"/>
</dbReference>
<evidence type="ECO:0000256" key="23">
    <source>
        <dbReference type="PROSITE-ProRule" id="PRU00322"/>
    </source>
</evidence>
<keyword evidence="19" id="KW-0539">Nucleus</keyword>
<evidence type="ECO:0000256" key="4">
    <source>
        <dbReference type="ARBA" id="ARBA00017543"/>
    </source>
</evidence>
<evidence type="ECO:0000256" key="19">
    <source>
        <dbReference type="ARBA" id="ARBA00023242"/>
    </source>
</evidence>
<keyword evidence="29" id="KW-1185">Reference proteome</keyword>
<feature type="transmembrane region" description="Helical" evidence="25">
    <location>
        <begin position="648"/>
        <end position="671"/>
    </location>
</feature>
<keyword evidence="5" id="KW-1003">Cell membrane</keyword>
<evidence type="ECO:0000256" key="6">
    <source>
        <dbReference type="ARBA" id="ARBA00022553"/>
    </source>
</evidence>
<dbReference type="InterPro" id="IPR001244">
    <property type="entry name" value="Prostglndn_DP_rcpt"/>
</dbReference>
<keyword evidence="17" id="KW-0325">Glycoprotein</keyword>
<evidence type="ECO:0000313" key="29">
    <source>
        <dbReference type="Proteomes" id="UP001274896"/>
    </source>
</evidence>
<dbReference type="GO" id="GO:0007204">
    <property type="term" value="P:positive regulation of cytosolic calcium ion concentration"/>
    <property type="evidence" value="ECO:0007669"/>
    <property type="project" value="TreeGrafter"/>
</dbReference>
<keyword evidence="8" id="KW-0479">Metal-binding</keyword>
<keyword evidence="7 25" id="KW-0812">Transmembrane</keyword>
<keyword evidence="9" id="KW-0677">Repeat</keyword>
<dbReference type="GO" id="GO:0006954">
    <property type="term" value="P:inflammatory response"/>
    <property type="evidence" value="ECO:0007669"/>
    <property type="project" value="TreeGrafter"/>
</dbReference>
<comment type="subcellular location">
    <subcellularLocation>
        <location evidence="2">Cell membrane</location>
        <topology evidence="2">Multi-pass membrane protein</topology>
    </subcellularLocation>
    <subcellularLocation>
        <location evidence="1">Nucleus</location>
    </subcellularLocation>
</comment>
<evidence type="ECO:0000256" key="14">
    <source>
        <dbReference type="ARBA" id="ARBA00023040"/>
    </source>
</evidence>
<dbReference type="GO" id="GO:0003723">
    <property type="term" value="F:RNA binding"/>
    <property type="evidence" value="ECO:0007669"/>
    <property type="project" value="UniProtKB-KW"/>
</dbReference>
<feature type="domain" description="RanBP2-type" evidence="26">
    <location>
        <begin position="65"/>
        <end position="94"/>
    </location>
</feature>
<evidence type="ECO:0000256" key="13">
    <source>
        <dbReference type="ARBA" id="ARBA00022989"/>
    </source>
</evidence>
<feature type="transmembrane region" description="Helical" evidence="25">
    <location>
        <begin position="781"/>
        <end position="810"/>
    </location>
</feature>
<feature type="compositionally biased region" description="Basic residues" evidence="24">
    <location>
        <begin position="506"/>
        <end position="523"/>
    </location>
</feature>
<feature type="compositionally biased region" description="Basic and acidic residues" evidence="24">
    <location>
        <begin position="415"/>
        <end position="434"/>
    </location>
</feature>
<dbReference type="PROSITE" id="PS50199">
    <property type="entry name" value="ZF_RANBP2_2"/>
    <property type="match status" value="2"/>
</dbReference>
<keyword evidence="11" id="KW-0862">Zinc</keyword>
<name>A0AAE0VG83_9TELE</name>
<dbReference type="GO" id="GO:0060455">
    <property type="term" value="P:negative regulation of gastric acid secretion"/>
    <property type="evidence" value="ECO:0007669"/>
    <property type="project" value="TreeGrafter"/>
</dbReference>
<evidence type="ECO:0000256" key="8">
    <source>
        <dbReference type="ARBA" id="ARBA00022723"/>
    </source>
</evidence>
<dbReference type="InterPro" id="IPR000276">
    <property type="entry name" value="GPCR_Rhodpsn"/>
</dbReference>
<evidence type="ECO:0000313" key="28">
    <source>
        <dbReference type="EMBL" id="KAK3557285.1"/>
    </source>
</evidence>
<dbReference type="InterPro" id="IPR008365">
    <property type="entry name" value="Prostanoid_rcpt"/>
</dbReference>
<dbReference type="InterPro" id="IPR001876">
    <property type="entry name" value="Znf_RanBP2"/>
</dbReference>
<sequence length="968" mass="106709">MSGKSFRVSDGDWICPDKKCGNVNFARRTSCNRCGREKTTDAKLMKAGGTEIGKTLAEKSRGLFSANDWQCKTCGNVNWARRSECNMCNTPKYAKLEERTGYGGGFNERENLVYNEREESDGEYDELFRRDPEVFPGQPKDIVSPACPGSSPGPLPGGACPENHSRETSRRHPKQMPEPPQLPPFDVEEQRLYSELLPGDRAPYPISKGAPCHPTEEAHFGRLYPGSYPFGHDPELMTIGITVVAHMGVEVSQQNYGVPSRSTFQHPSQGLQEGWVLQTAISRNNSETPIPGPKAQGNNPLVYRGKLQHMAAELGGYKQAHPSPTPLTMGHSREEEGPTSLKELGSRAQAFGRIKKKFRGKNKKDGEKKGEPEKKEEVGADDDEEEEEDDEDEDGDLSKYKLDDDDDEDEDEDADLSKYDLDVSDELKASEKKGSASGSSRSSSRSSSTSSRSRSSCLKRCHVCVTDGKTACYILFKRSSSRSGKGSASSRKRSRSSSPSPERGQKRSRSRSSSGGRKKRRSRSQSSERAFSDLPTFRESRLCARTRVTRSRRTCVSHHDHGDTDRMTSECEPGPPSNSSGDAMLESNASKPARDPGASDSSRSATCGSVSIVFPITMMVTGMVGNLLAILLVYSAYKRKENKRKQSFLLCIGSLALTDLFGQLLTSPIVISVYRAELQWERVDVSGTLCPFFGVCMTTFGLCSLFFGSVMAVERALAITAPHWYSNSMKTTVTKHVLFSIWCLVLCFALLPIIGVGKYTLQWPGTWCFISTGDTNVSGNTFFAVTFAALGISSLLVTFSCNVVTIRALVARCRAKPSASQWSKHWERLTTETVIQLMGIMCVLLICWSPLLVLMLKMVSNHTSSHHCKPSAIPLLHSRDLQMDCNFFLTAIRLASLNQILDPWVYLLLREILLRKFCQVANAVSNCSLDGQKETKKETVPDAAKNLAKDNDECKKLASPDPGGSAQA</sequence>
<dbReference type="Gene3D" id="1.20.1070.10">
    <property type="entry name" value="Rhodopsin 7-helix transmembrane proteins"/>
    <property type="match status" value="1"/>
</dbReference>
<dbReference type="SMART" id="SM00547">
    <property type="entry name" value="ZnF_RBZ"/>
    <property type="match status" value="2"/>
</dbReference>
<comment type="caution">
    <text evidence="28">The sequence shown here is derived from an EMBL/GenBank/DDBJ whole genome shotgun (WGS) entry which is preliminary data.</text>
</comment>
<feature type="region of interest" description="Disordered" evidence="24">
    <location>
        <begin position="317"/>
        <end position="458"/>
    </location>
</feature>
<feature type="transmembrane region" description="Helical" evidence="25">
    <location>
        <begin position="691"/>
        <end position="717"/>
    </location>
</feature>
<dbReference type="GO" id="GO:0005634">
    <property type="term" value="C:nucleus"/>
    <property type="evidence" value="ECO:0007669"/>
    <property type="project" value="UniProtKB-SubCell"/>
</dbReference>
<dbReference type="Gene3D" id="4.10.1060.10">
    <property type="entry name" value="Zinc finger, RanBP2-type"/>
    <property type="match status" value="2"/>
</dbReference>
<dbReference type="InterPro" id="IPR000265">
    <property type="entry name" value="Prostglndn_EP3_rcpt"/>
</dbReference>
<dbReference type="GO" id="GO:0004957">
    <property type="term" value="F:prostaglandin E receptor activity"/>
    <property type="evidence" value="ECO:0007669"/>
    <property type="project" value="InterPro"/>
</dbReference>
<dbReference type="PRINTS" id="PR01788">
    <property type="entry name" value="PROSTANOIDR"/>
</dbReference>
<evidence type="ECO:0000256" key="25">
    <source>
        <dbReference type="SAM" id="Phobius"/>
    </source>
</evidence>
<feature type="region of interest" description="Disordered" evidence="24">
    <location>
        <begin position="131"/>
        <end position="185"/>
    </location>
</feature>
<feature type="transmembrane region" description="Helical" evidence="25">
    <location>
        <begin position="737"/>
        <end position="761"/>
    </location>
</feature>
<evidence type="ECO:0000256" key="2">
    <source>
        <dbReference type="ARBA" id="ARBA00004651"/>
    </source>
</evidence>
<reference evidence="28" key="1">
    <citation type="submission" date="2023-06" db="EMBL/GenBank/DDBJ databases">
        <title>Male Hemibagrus guttatus genome.</title>
        <authorList>
            <person name="Bian C."/>
        </authorList>
    </citation>
    <scope>NUCLEOTIDE SEQUENCE</scope>
    <source>
        <strain evidence="28">Male_cb2023</strain>
        <tissue evidence="28">Muscle</tissue>
    </source>
</reference>
<dbReference type="CDD" id="cd15146">
    <property type="entry name" value="7tmA_PGE2_EP3"/>
    <property type="match status" value="1"/>
</dbReference>
<dbReference type="GO" id="GO:0014827">
    <property type="term" value="P:intestine smooth muscle contraction"/>
    <property type="evidence" value="ECO:0007669"/>
    <property type="project" value="TreeGrafter"/>
</dbReference>
<feature type="compositionally biased region" description="Basic and acidic residues" evidence="24">
    <location>
        <begin position="363"/>
        <end position="378"/>
    </location>
</feature>
<feature type="compositionally biased region" description="Low complexity" evidence="24">
    <location>
        <begin position="435"/>
        <end position="456"/>
    </location>
</feature>
<feature type="transmembrane region" description="Helical" evidence="25">
    <location>
        <begin position="834"/>
        <end position="856"/>
    </location>
</feature>
<keyword evidence="6" id="KW-0597">Phosphoprotein</keyword>
<keyword evidence="15 25" id="KW-0472">Membrane</keyword>
<protein>
    <recommendedName>
        <fullName evidence="3">Prostaglandin E2 receptor EP3 subtype</fullName>
    </recommendedName>
    <alternativeName>
        <fullName evidence="21">Prostanoid EP3 receptor</fullName>
    </alternativeName>
    <alternativeName>
        <fullName evidence="4">Zinc finger Ran-binding domain-containing protein 2</fullName>
    </alternativeName>
</protein>
<feature type="domain" description="RanBP2-type" evidence="26">
    <location>
        <begin position="9"/>
        <end position="40"/>
    </location>
</feature>
<feature type="region of interest" description="Disordered" evidence="24">
    <location>
        <begin position="548"/>
        <end position="605"/>
    </location>
</feature>
<evidence type="ECO:0000256" key="17">
    <source>
        <dbReference type="ARBA" id="ARBA00023180"/>
    </source>
</evidence>
<dbReference type="PANTHER" id="PTHR11866:SF10">
    <property type="entry name" value="PROSTAGLANDIN E2 RECEPTOR EP3 SUBTYPE"/>
    <property type="match status" value="1"/>
</dbReference>
<evidence type="ECO:0000259" key="27">
    <source>
        <dbReference type="PROSITE" id="PS50262"/>
    </source>
</evidence>
<evidence type="ECO:0000256" key="11">
    <source>
        <dbReference type="ARBA" id="ARBA00022833"/>
    </source>
</evidence>
<evidence type="ECO:0000256" key="9">
    <source>
        <dbReference type="ARBA" id="ARBA00022737"/>
    </source>
</evidence>
<dbReference type="Pfam" id="PF00641">
    <property type="entry name" value="Zn_ribbon_RanBP"/>
    <property type="match status" value="2"/>
</dbReference>
<evidence type="ECO:0000256" key="16">
    <source>
        <dbReference type="ARBA" id="ARBA00023170"/>
    </source>
</evidence>
<gene>
    <name evidence="28" type="ORF">QTP70_026279</name>
</gene>
<evidence type="ECO:0000259" key="26">
    <source>
        <dbReference type="PROSITE" id="PS50199"/>
    </source>
</evidence>
<dbReference type="InterPro" id="IPR036443">
    <property type="entry name" value="Znf_RanBP2_sf"/>
</dbReference>
<feature type="compositionally biased region" description="Acidic residues" evidence="24">
    <location>
        <begin position="379"/>
        <end position="395"/>
    </location>
</feature>
<evidence type="ECO:0000256" key="18">
    <source>
        <dbReference type="ARBA" id="ARBA00023224"/>
    </source>
</evidence>
<dbReference type="Proteomes" id="UP001274896">
    <property type="component" value="Unassembled WGS sequence"/>
</dbReference>
<feature type="domain" description="G-protein coupled receptors family 1 profile" evidence="27">
    <location>
        <begin position="625"/>
        <end position="906"/>
    </location>
</feature>
<dbReference type="FunFam" id="1.20.1070.10:FF:000087">
    <property type="entry name" value="prostaglandin E2 receptor EP3 subtype"/>
    <property type="match status" value="1"/>
</dbReference>
<evidence type="ECO:0000256" key="5">
    <source>
        <dbReference type="ARBA" id="ARBA00022475"/>
    </source>
</evidence>
<feature type="compositionally biased region" description="Basic residues" evidence="24">
    <location>
        <begin position="353"/>
        <end position="362"/>
    </location>
</feature>
<dbReference type="InterPro" id="IPR017452">
    <property type="entry name" value="GPCR_Rhodpsn_7TM"/>
</dbReference>
<dbReference type="FunFam" id="4.10.1060.10:FF:000007">
    <property type="entry name" value="Zinc finger Ran-binding domain-containing protein 2"/>
    <property type="match status" value="1"/>
</dbReference>
<evidence type="ECO:0000256" key="22">
    <source>
        <dbReference type="ARBA" id="ARBA00046395"/>
    </source>
</evidence>
<evidence type="ECO:0000256" key="1">
    <source>
        <dbReference type="ARBA" id="ARBA00004123"/>
    </source>
</evidence>
<dbReference type="EMBL" id="JAUCMX010000001">
    <property type="protein sequence ID" value="KAK3557285.1"/>
    <property type="molecule type" value="Genomic_DNA"/>
</dbReference>
<comment type="similarity">
    <text evidence="20">Belongs to the ZRANB2 family.</text>
</comment>
<evidence type="ECO:0000256" key="3">
    <source>
        <dbReference type="ARBA" id="ARBA00015397"/>
    </source>
</evidence>
<keyword evidence="14" id="KW-0297">G-protein coupled receptor</keyword>
<dbReference type="PRINTS" id="PR00237">
    <property type="entry name" value="GPCRRHODOPSN"/>
</dbReference>
<keyword evidence="13 25" id="KW-1133">Transmembrane helix</keyword>
<feature type="compositionally biased region" description="Acidic residues" evidence="24">
    <location>
        <begin position="403"/>
        <end position="414"/>
    </location>
</feature>
<feature type="compositionally biased region" description="Low complexity" evidence="24">
    <location>
        <begin position="144"/>
        <end position="161"/>
    </location>
</feature>
<evidence type="ECO:0000256" key="24">
    <source>
        <dbReference type="SAM" id="MobiDB-lite"/>
    </source>
</evidence>
<dbReference type="PROSITE" id="PS50262">
    <property type="entry name" value="G_PROTEIN_RECEP_F1_2"/>
    <property type="match status" value="1"/>
</dbReference>
<dbReference type="SUPFAM" id="SSF90209">
    <property type="entry name" value="Ran binding protein zinc finger-like"/>
    <property type="match status" value="2"/>
</dbReference>
<keyword evidence="16" id="KW-0675">Receptor</keyword>
<feature type="region of interest" description="Disordered" evidence="24">
    <location>
        <begin position="479"/>
        <end position="532"/>
    </location>
</feature>
<dbReference type="GO" id="GO:0007189">
    <property type="term" value="P:adenylate cyclase-activating G protein-coupled receptor signaling pathway"/>
    <property type="evidence" value="ECO:0007669"/>
    <property type="project" value="TreeGrafter"/>
</dbReference>
<dbReference type="PRINTS" id="PR00582">
    <property type="entry name" value="PRSTNOIDEP3R"/>
</dbReference>
<dbReference type="Pfam" id="PF00001">
    <property type="entry name" value="7tm_1"/>
    <property type="match status" value="1"/>
</dbReference>
<dbReference type="GO" id="GO:0007200">
    <property type="term" value="P:phospholipase C-activating G protein-coupled receptor signaling pathway"/>
    <property type="evidence" value="ECO:0007669"/>
    <property type="project" value="TreeGrafter"/>
</dbReference>
<dbReference type="GO" id="GO:0008270">
    <property type="term" value="F:zinc ion binding"/>
    <property type="evidence" value="ECO:0007669"/>
    <property type="project" value="UniProtKB-KW"/>
</dbReference>
<accession>A0AAE0VG83</accession>
<dbReference type="PRINTS" id="PR00428">
    <property type="entry name" value="PROSTAGLNDNR"/>
</dbReference>
<evidence type="ECO:0000256" key="10">
    <source>
        <dbReference type="ARBA" id="ARBA00022771"/>
    </source>
</evidence>
<evidence type="ECO:0000256" key="12">
    <source>
        <dbReference type="ARBA" id="ARBA00022884"/>
    </source>
</evidence>
<dbReference type="GO" id="GO:0005886">
    <property type="term" value="C:plasma membrane"/>
    <property type="evidence" value="ECO:0007669"/>
    <property type="project" value="UniProtKB-SubCell"/>
</dbReference>
<dbReference type="SUPFAM" id="SSF81321">
    <property type="entry name" value="Family A G protein-coupled receptor-like"/>
    <property type="match status" value="1"/>
</dbReference>
<dbReference type="PROSITE" id="PS01358">
    <property type="entry name" value="ZF_RANBP2_1"/>
    <property type="match status" value="2"/>
</dbReference>
<keyword evidence="18" id="KW-0807">Transducer</keyword>
<feature type="transmembrane region" description="Helical" evidence="25">
    <location>
        <begin position="612"/>
        <end position="636"/>
    </location>
</feature>
<dbReference type="PANTHER" id="PTHR11866">
    <property type="entry name" value="G-PROTEIN COUPLED RECEPTOR FAMILY 1 MEMBER"/>
    <property type="match status" value="1"/>
</dbReference>
<comment type="subunit">
    <text evidence="22">Interacts (via C-terminus) with MKLN1.</text>
</comment>
<evidence type="ECO:0000256" key="20">
    <source>
        <dbReference type="ARBA" id="ARBA00025731"/>
    </source>
</evidence>
<dbReference type="AlphaFoldDB" id="A0AAE0VG83"/>
<keyword evidence="10 23" id="KW-0863">Zinc-finger</keyword>
<organism evidence="28 29">
    <name type="scientific">Hemibagrus guttatus</name>
    <dbReference type="NCBI Taxonomy" id="175788"/>
    <lineage>
        <taxon>Eukaryota</taxon>
        <taxon>Metazoa</taxon>
        <taxon>Chordata</taxon>
        <taxon>Craniata</taxon>
        <taxon>Vertebrata</taxon>
        <taxon>Euteleostomi</taxon>
        <taxon>Actinopterygii</taxon>
        <taxon>Neopterygii</taxon>
        <taxon>Teleostei</taxon>
        <taxon>Ostariophysi</taxon>
        <taxon>Siluriformes</taxon>
        <taxon>Bagridae</taxon>
        <taxon>Hemibagrus</taxon>
    </lineage>
</organism>
<evidence type="ECO:0000256" key="7">
    <source>
        <dbReference type="ARBA" id="ARBA00022692"/>
    </source>
</evidence>
<keyword evidence="12" id="KW-0694">RNA-binding</keyword>
<evidence type="ECO:0000256" key="21">
    <source>
        <dbReference type="ARBA" id="ARBA00031591"/>
    </source>
</evidence>